<dbReference type="Pfam" id="PF00557">
    <property type="entry name" value="Peptidase_M24"/>
    <property type="match status" value="1"/>
</dbReference>
<dbReference type="EC" id="3.4.11.18" evidence="14"/>
<dbReference type="SUPFAM" id="SSF55920">
    <property type="entry name" value="Creatinase/aminopeptidase"/>
    <property type="match status" value="1"/>
</dbReference>
<dbReference type="NCBIfam" id="TIGR00501">
    <property type="entry name" value="met_pdase_II"/>
    <property type="match status" value="1"/>
</dbReference>
<feature type="domain" description="Helicase C-terminal" evidence="19">
    <location>
        <begin position="160"/>
        <end position="313"/>
    </location>
</feature>
<dbReference type="Gene3D" id="1.10.10.10">
    <property type="entry name" value="Winged helix-like DNA-binding domain superfamily/Winged helix DNA-binding domain"/>
    <property type="match status" value="1"/>
</dbReference>
<sequence>MEFQEIIEVDERPRTSDVKTDGSFESLMISPSTVENLRKHGYRVPSPVQMKAIPTGLAGLDMLVQAKSGTGKTLVFSILAVENLNLQSDVTQKIIIAPTREIATQIKDTIKMIAHFRTRIAVLVGGTPVHLDVQALKRGVHIVVGTTGRICQMVQNGNLSLKNVDLFILDEADKLMEECFQKDIKCEPVQAHLESAGFLAASISAQISQRDRDSVIEKLKQNKLKVLVSTDLTARGIDATNVNLVINLETAINAETYFHRIGRAARYGGYGAAITILADTREIGRFKAMVAKGGVNVRLMNMDDCPPDLTTNQSYFDNCPVFSATQVNFNGSQLRKNAASKLDAQGKDVPKVLSDTPGTIIVSSENQATYDHSAMMELSKCPYKLSKEMKERIDQIGISRNSKPPSVSNFADEAAELSRQISKLKRIDNLPEQGSPDIKKESSKKYKFIPSRDNAKKKFYLRGELLSIRDAVPEEAWRRFDMSAEPFIKDAELADVAGRNTEKHQESKSKTKVAKEASPAVKRYSRKDMIAIQNSVPKKIWLPYVKARWDTTQEPFQLDQYLRCPFEEQLRRRREIEKKQRAEVMKARLKTQMEKPKLMASARSGWYGPVEETTFDSFCSRVKMQFDQQRLSKCTDRVGAVVPLRDTPDIWNGKVAYYTNWLRNFDAVFKYGIDKDRGWKHEIGTEVEDEQSLTAHTHPQESAAEMQIHVDDLAQQEPVKTDEPCNEESDPVKEQSTSSPAVEVAEEPRKSSSEELETSAYHSCRSEDHRSETAEDADVEHSDDNDSLISDDYLFSGLPPSRQVAVFSATYPRNLDQLLCKFMREASLIRLNSDDVQLIGIKQYAVIYDGAVLDCLVRLLNSLHFNQALVFCNLHQQCEPVQTHLESAGFLTASISAQISQRERDSVIEKLKQNKLKVLVSTDLTARGIDATNVNLVINLETAINAETYFHRIGRAARYGGYGAAITILADTREIGRFKAMVAKGGINVRLMNMSDFPPDLTTNQMYFDNCPVFSATQVNFNGSQLRKSAASKLDAQAKDVPKVLSDTSGTVIVSSGNQATYDHNAMMELSKCPYKLSKEMKERIDQIGISRNSKPPSTSNFADEAAELSCQISKLKRIDNLPEQGSSDLKKESSKKYKFIPSRDKAKKKFYLRGELLSIRDAVPAEAWRRFASSKFDMSAEPFVKDAGSVDVVGRNTEKNQESKSKTKVAKEASPAVKRYSRKDMIAIQNSVPKKIWLPYVKARWDTTQEPFQLDQYLRCPFEEQLRRRREIEKKQRAEVMKARLKTQMEKPKLMASARSGWYGPVEETTFDSFCSRVKMQFDQQRSSKCTDRVGAVVPLRDTPDIWNGKVAYYTNWLRNFDAVFKYGIDRDRGWKREVGTEVDDEQSLTAHAHPQESAAEMQIHVDDLSKEEPVKRDEPCNEEGDPAKEQSTSSPAVEVAEEPRKSSSEELETSAYHSCRSENHRSETAEDADVEHSDDNDSLISDECDSDDDFPGSEEEEQLRKFVQEYKRNIPAMSKKGGANKKGKSSTEDQDLDAILAELAVEDKARADKAAKKGKGAKKSKHAPAVVADGIDAVPEVEQPPVTDWHEEVAGMKPIDEQFPDGKFPVGQCETYYLPGKDGRVASDRESKQEKKALDNSFDDMITVDRLKHTDKFARKDGRVASDRESKQEKKALDNSFDDMYQDYRRSAEAHRQVRKYVKSWIKPGMKMIDICERLEACSRQLIKENGLEAGLAFPTGCSLNHVAAHYTPNNGDTTVLQYGDVCKIDFGVHVRGRLIDSAFTLHFDPKYDNLVNAVKEATNAGIREAGIDVRLCDLGEIIEEVMTSHEVELEGRTYTVKPIRNLNGHSIGPYRIHAGKTVPIVKGGDQTKMEENEVYAIETFGSTGKGYVHDDMECSHYMKNFELAEEHIPLRLARSKALLNTIDKNFGTLAFCRRWVDRLGETKYLMSLKDLCDKGIVDPYPPLCDVKGCFTAQWEHTLVLRPTCKEVLSRGDDY</sequence>
<dbReference type="InterPro" id="IPR000994">
    <property type="entry name" value="Pept_M24"/>
</dbReference>
<dbReference type="GO" id="GO:0005524">
    <property type="term" value="F:ATP binding"/>
    <property type="evidence" value="ECO:0007669"/>
    <property type="project" value="UniProtKB-KW"/>
</dbReference>
<reference evidence="21 22" key="1">
    <citation type="submission" date="2014-03" db="EMBL/GenBank/DDBJ databases">
        <title>Draft genome of the hookworm Oesophagostomum dentatum.</title>
        <authorList>
            <person name="Mitreva M."/>
        </authorList>
    </citation>
    <scope>NUCLEOTIDE SEQUENCE [LARGE SCALE GENOMIC DNA]</scope>
    <source>
        <strain evidence="21 22">OD-Hann</strain>
    </source>
</reference>
<feature type="binding site" evidence="14">
    <location>
        <position position="1885"/>
    </location>
    <ligand>
        <name>a divalent metal cation</name>
        <dbReference type="ChEBI" id="CHEBI:60240"/>
        <label>2</label>
        <note>catalytic</note>
    </ligand>
</feature>
<feature type="domain" description="Helicase C-terminal" evidence="19">
    <location>
        <begin position="855"/>
        <end position="1005"/>
    </location>
</feature>
<feature type="compositionally biased region" description="Basic and acidic residues" evidence="17">
    <location>
        <begin position="1461"/>
        <end position="1481"/>
    </location>
</feature>
<dbReference type="PANTHER" id="PTHR45777:SF2">
    <property type="entry name" value="METHIONINE AMINOPEPTIDASE 2"/>
    <property type="match status" value="1"/>
</dbReference>
<dbReference type="InterPro" id="IPR002468">
    <property type="entry name" value="Pept_M24A_MAP2"/>
</dbReference>
<keyword evidence="11 14" id="KW-0378">Hydrolase</keyword>
<evidence type="ECO:0000256" key="4">
    <source>
        <dbReference type="ARBA" id="ARBA00001954"/>
    </source>
</evidence>
<evidence type="ECO:0000259" key="18">
    <source>
        <dbReference type="PROSITE" id="PS51192"/>
    </source>
</evidence>
<dbReference type="Gene3D" id="3.90.230.10">
    <property type="entry name" value="Creatinase/methionine aminopeptidase superfamily"/>
    <property type="match status" value="1"/>
</dbReference>
<dbReference type="PROSITE" id="PS51195">
    <property type="entry name" value="Q_MOTIF"/>
    <property type="match status" value="1"/>
</dbReference>
<feature type="region of interest" description="Disordered" evidence="17">
    <location>
        <begin position="1556"/>
        <end position="1583"/>
    </location>
</feature>
<dbReference type="InterPro" id="IPR011545">
    <property type="entry name" value="DEAD/DEAH_box_helicase_dom"/>
</dbReference>
<evidence type="ECO:0000256" key="1">
    <source>
        <dbReference type="ARBA" id="ARBA00000294"/>
    </source>
</evidence>
<dbReference type="EMBL" id="KN549286">
    <property type="protein sequence ID" value="KHJ98674.1"/>
    <property type="molecule type" value="Genomic_DNA"/>
</dbReference>
<evidence type="ECO:0000256" key="3">
    <source>
        <dbReference type="ARBA" id="ARBA00001947"/>
    </source>
</evidence>
<keyword evidence="6 14" id="KW-0031">Aminopeptidase</keyword>
<dbReference type="OrthoDB" id="7848262at2759"/>
<keyword evidence="12" id="KW-0347">Helicase</keyword>
<dbReference type="InterPro" id="IPR036390">
    <property type="entry name" value="WH_DNA-bd_sf"/>
</dbReference>
<dbReference type="InterPro" id="IPR014001">
    <property type="entry name" value="Helicase_ATP-bd"/>
</dbReference>
<dbReference type="InterPro" id="IPR001714">
    <property type="entry name" value="Pept_M24_MAP"/>
</dbReference>
<evidence type="ECO:0000256" key="12">
    <source>
        <dbReference type="ARBA" id="ARBA00022806"/>
    </source>
</evidence>
<feature type="short sequence motif" description="Q motif" evidence="15">
    <location>
        <begin position="22"/>
        <end position="50"/>
    </location>
</feature>
<evidence type="ECO:0000313" key="21">
    <source>
        <dbReference type="EMBL" id="KHJ98674.1"/>
    </source>
</evidence>
<feature type="compositionally biased region" description="Basic and acidic residues" evidence="17">
    <location>
        <begin position="1504"/>
        <end position="1514"/>
    </location>
</feature>
<dbReference type="CDD" id="cd18787">
    <property type="entry name" value="SF2_C_DEAD"/>
    <property type="match status" value="2"/>
</dbReference>
<evidence type="ECO:0000256" key="16">
    <source>
        <dbReference type="RuleBase" id="RU003653"/>
    </source>
</evidence>
<feature type="compositionally biased region" description="Basic and acidic residues" evidence="17">
    <location>
        <begin position="500"/>
        <end position="515"/>
    </location>
</feature>
<dbReference type="CDD" id="cd01088">
    <property type="entry name" value="MetAP2"/>
    <property type="match status" value="1"/>
</dbReference>
<dbReference type="GO" id="GO:0003724">
    <property type="term" value="F:RNA helicase activity"/>
    <property type="evidence" value="ECO:0007669"/>
    <property type="project" value="InterPro"/>
</dbReference>
<evidence type="ECO:0000256" key="10">
    <source>
        <dbReference type="ARBA" id="ARBA00022741"/>
    </source>
</evidence>
<dbReference type="GO" id="GO:0070006">
    <property type="term" value="F:metalloaminopeptidase activity"/>
    <property type="evidence" value="ECO:0007669"/>
    <property type="project" value="UniProtKB-UniRule"/>
</dbReference>
<dbReference type="InterPro" id="IPR027417">
    <property type="entry name" value="P-loop_NTPase"/>
</dbReference>
<comment type="cofactor">
    <cofactor evidence="2">
        <name>Mn(2+)</name>
        <dbReference type="ChEBI" id="CHEBI:29035"/>
    </cofactor>
</comment>
<dbReference type="SMART" id="SM00490">
    <property type="entry name" value="HELICc"/>
    <property type="match status" value="2"/>
</dbReference>
<feature type="binding site" evidence="14">
    <location>
        <position position="1860"/>
    </location>
    <ligand>
        <name>substrate</name>
    </ligand>
</feature>
<dbReference type="InterPro" id="IPR014014">
    <property type="entry name" value="RNA_helicase_DEAD_Q_motif"/>
</dbReference>
<comment type="cofactor">
    <cofactor evidence="3">
        <name>Zn(2+)</name>
        <dbReference type="ChEBI" id="CHEBI:29105"/>
    </cofactor>
</comment>
<dbReference type="InterPro" id="IPR036005">
    <property type="entry name" value="Creatinase/aminopeptidase-like"/>
</dbReference>
<accession>A0A0B1TN73</accession>
<dbReference type="GO" id="GO:0043186">
    <property type="term" value="C:P granule"/>
    <property type="evidence" value="ECO:0007669"/>
    <property type="project" value="UniProtKB-ARBA"/>
</dbReference>
<name>A0A0B1TN73_OESDE</name>
<dbReference type="HAMAP" id="MF_03175">
    <property type="entry name" value="MetAP_2_euk"/>
    <property type="match status" value="1"/>
</dbReference>
<feature type="compositionally biased region" description="Basic residues" evidence="17">
    <location>
        <begin position="1558"/>
        <end position="1568"/>
    </location>
</feature>
<feature type="compositionally biased region" description="Basic and acidic residues" evidence="17">
    <location>
        <begin position="764"/>
        <end position="784"/>
    </location>
</feature>
<evidence type="ECO:0000256" key="13">
    <source>
        <dbReference type="ARBA" id="ARBA00022840"/>
    </source>
</evidence>
<dbReference type="GO" id="GO:0003676">
    <property type="term" value="F:nucleic acid binding"/>
    <property type="evidence" value="ECO:0007669"/>
    <property type="project" value="InterPro"/>
</dbReference>
<keyword evidence="7 14" id="KW-0963">Cytoplasm</keyword>
<dbReference type="InterPro" id="IPR050247">
    <property type="entry name" value="Met_Aminopeptidase_Type2"/>
</dbReference>
<feature type="region of interest" description="Disordered" evidence="17">
    <location>
        <begin position="1414"/>
        <end position="1536"/>
    </location>
</feature>
<evidence type="ECO:0000256" key="9">
    <source>
        <dbReference type="ARBA" id="ARBA00022723"/>
    </source>
</evidence>
<proteinExistence type="inferred from homology"/>
<dbReference type="Proteomes" id="UP000053660">
    <property type="component" value="Unassembled WGS sequence"/>
</dbReference>
<evidence type="ECO:0000256" key="7">
    <source>
        <dbReference type="ARBA" id="ARBA00022490"/>
    </source>
</evidence>
<dbReference type="PRINTS" id="PR00599">
    <property type="entry name" value="MAPEPTIDASE"/>
</dbReference>
<evidence type="ECO:0000313" key="22">
    <source>
        <dbReference type="Proteomes" id="UP000053660"/>
    </source>
</evidence>
<protein>
    <recommendedName>
        <fullName evidence="14">Methionine aminopeptidase 2</fullName>
        <shortName evidence="14">MAP 2</shortName>
        <shortName evidence="14">MetAP 2</shortName>
        <ecNumber evidence="14">3.4.11.18</ecNumber>
    </recommendedName>
    <alternativeName>
        <fullName evidence="14">Peptidase M</fullName>
    </alternativeName>
</protein>
<feature type="binding site" evidence="14">
    <location>
        <position position="1783"/>
    </location>
    <ligand>
        <name>a divalent metal cation</name>
        <dbReference type="ChEBI" id="CHEBI:60240"/>
        <label>2</label>
        <note>catalytic</note>
    </ligand>
</feature>
<dbReference type="PANTHER" id="PTHR45777">
    <property type="entry name" value="METHIONINE AMINOPEPTIDASE 2"/>
    <property type="match status" value="1"/>
</dbReference>
<gene>
    <name evidence="21" type="ORF">OESDEN_01343</name>
</gene>
<keyword evidence="22" id="KW-1185">Reference proteome</keyword>
<dbReference type="FunFam" id="1.10.10.10:FF:000106">
    <property type="entry name" value="Methionine aminopeptidase 2"/>
    <property type="match status" value="1"/>
</dbReference>
<dbReference type="SMART" id="SM00487">
    <property type="entry name" value="DEXDc"/>
    <property type="match status" value="1"/>
</dbReference>
<evidence type="ECO:0000256" key="6">
    <source>
        <dbReference type="ARBA" id="ARBA00022438"/>
    </source>
</evidence>
<dbReference type="SUPFAM" id="SSF46785">
    <property type="entry name" value="Winged helix' DNA-binding domain"/>
    <property type="match status" value="1"/>
</dbReference>
<dbReference type="GO" id="GO:0004239">
    <property type="term" value="F:initiator methionyl aminopeptidase activity"/>
    <property type="evidence" value="ECO:0007669"/>
    <property type="project" value="UniProtKB-UniRule"/>
</dbReference>
<dbReference type="GO" id="GO:0046872">
    <property type="term" value="F:metal ion binding"/>
    <property type="evidence" value="ECO:0007669"/>
    <property type="project" value="UniProtKB-UniRule"/>
</dbReference>
<dbReference type="Pfam" id="PF00270">
    <property type="entry name" value="DEAD"/>
    <property type="match status" value="1"/>
</dbReference>
<comment type="catalytic activity">
    <reaction evidence="1 14 16">
        <text>Release of N-terminal amino acids, preferentially methionine, from peptides and arylamides.</text>
        <dbReference type="EC" id="3.4.11.18"/>
    </reaction>
</comment>
<dbReference type="GO" id="GO:0006508">
    <property type="term" value="P:proteolysis"/>
    <property type="evidence" value="ECO:0007669"/>
    <property type="project" value="UniProtKB-KW"/>
</dbReference>
<keyword evidence="8 14" id="KW-0645">Protease</keyword>
<comment type="subcellular location">
    <subcellularLocation>
        <location evidence="5 14">Cytoplasm</location>
    </subcellularLocation>
</comment>
<keyword evidence="9 14" id="KW-0479">Metal-binding</keyword>
<feature type="binding site" evidence="14">
    <location>
        <position position="1752"/>
    </location>
    <ligand>
        <name>substrate</name>
    </ligand>
</feature>
<dbReference type="PROSITE" id="PS51192">
    <property type="entry name" value="HELICASE_ATP_BIND_1"/>
    <property type="match status" value="1"/>
</dbReference>
<feature type="domain" description="Helicase ATP-binding" evidence="18">
    <location>
        <begin position="53"/>
        <end position="216"/>
    </location>
</feature>
<feature type="binding site" evidence="14">
    <location>
        <position position="1982"/>
    </location>
    <ligand>
        <name>a divalent metal cation</name>
        <dbReference type="ChEBI" id="CHEBI:60240"/>
        <label>1</label>
    </ligand>
</feature>
<feature type="binding site" evidence="14">
    <location>
        <position position="1772"/>
    </location>
    <ligand>
        <name>a divalent metal cation</name>
        <dbReference type="ChEBI" id="CHEBI:60240"/>
        <label>1</label>
    </ligand>
</feature>
<evidence type="ECO:0000259" key="20">
    <source>
        <dbReference type="PROSITE" id="PS51195"/>
    </source>
</evidence>
<dbReference type="PROSITE" id="PS51194">
    <property type="entry name" value="HELICASE_CTER"/>
    <property type="match status" value="2"/>
</dbReference>
<dbReference type="InterPro" id="IPR036388">
    <property type="entry name" value="WH-like_DNA-bd_sf"/>
</dbReference>
<feature type="region of interest" description="Disordered" evidence="17">
    <location>
        <begin position="718"/>
        <end position="785"/>
    </location>
</feature>
<evidence type="ECO:0000256" key="17">
    <source>
        <dbReference type="SAM" id="MobiDB-lite"/>
    </source>
</evidence>
<dbReference type="InterPro" id="IPR000629">
    <property type="entry name" value="RNA-helicase_DEAD-box_CS"/>
</dbReference>
<feature type="binding site" evidence="14">
    <location>
        <position position="1852"/>
    </location>
    <ligand>
        <name>a divalent metal cation</name>
        <dbReference type="ChEBI" id="CHEBI:60240"/>
        <label>2</label>
        <note>catalytic</note>
    </ligand>
</feature>
<evidence type="ECO:0000256" key="15">
    <source>
        <dbReference type="PROSITE-ProRule" id="PRU00552"/>
    </source>
</evidence>
<organism evidence="21 22">
    <name type="scientific">Oesophagostomum dentatum</name>
    <name type="common">Nodular worm</name>
    <dbReference type="NCBI Taxonomy" id="61180"/>
    <lineage>
        <taxon>Eukaryota</taxon>
        <taxon>Metazoa</taxon>
        <taxon>Ecdysozoa</taxon>
        <taxon>Nematoda</taxon>
        <taxon>Chromadorea</taxon>
        <taxon>Rhabditida</taxon>
        <taxon>Rhabditina</taxon>
        <taxon>Rhabditomorpha</taxon>
        <taxon>Strongyloidea</taxon>
        <taxon>Strongylidae</taxon>
        <taxon>Oesophagostomum</taxon>
    </lineage>
</organism>
<evidence type="ECO:0000256" key="8">
    <source>
        <dbReference type="ARBA" id="ARBA00022670"/>
    </source>
</evidence>
<feature type="domain" description="DEAD-box RNA helicase Q" evidence="20">
    <location>
        <begin position="22"/>
        <end position="50"/>
    </location>
</feature>
<comment type="cofactor">
    <cofactor evidence="14">
        <name>Co(2+)</name>
        <dbReference type="ChEBI" id="CHEBI:48828"/>
    </cofactor>
    <cofactor evidence="14">
        <name>Zn(2+)</name>
        <dbReference type="ChEBI" id="CHEBI:29105"/>
    </cofactor>
    <cofactor evidence="14">
        <name>Mn(2+)</name>
        <dbReference type="ChEBI" id="CHEBI:29035"/>
    </cofactor>
    <cofactor evidence="14">
        <name>Fe(2+)</name>
        <dbReference type="ChEBI" id="CHEBI:29033"/>
    </cofactor>
    <text evidence="14">Binds 2 divalent metal cations per subunit. Has a high-affinity and a low affinity metal-binding site. The true nature of the physiological cofactor is under debate. The enzyme is active with cobalt, zinc, manganese or divalent iron ions. Most likely, methionine aminopeptidases function as mononuclear Fe(2+)-metalloproteases under physiological conditions, and the catalytically relevant metal-binding site has been assigned to the histidine-containing high-affinity site.</text>
</comment>
<feature type="region of interest" description="Disordered" evidence="17">
    <location>
        <begin position="498"/>
        <end position="518"/>
    </location>
</feature>
<evidence type="ECO:0000256" key="14">
    <source>
        <dbReference type="HAMAP-Rule" id="MF_03175"/>
    </source>
</evidence>
<feature type="binding site" evidence="14">
    <location>
        <position position="1982"/>
    </location>
    <ligand>
        <name>a divalent metal cation</name>
        <dbReference type="ChEBI" id="CHEBI:60240"/>
        <label>2</label>
        <note>catalytic</note>
    </ligand>
</feature>
<dbReference type="SUPFAM" id="SSF52540">
    <property type="entry name" value="P-loop containing nucleoside triphosphate hydrolases"/>
    <property type="match status" value="3"/>
</dbReference>
<evidence type="ECO:0000256" key="2">
    <source>
        <dbReference type="ARBA" id="ARBA00001936"/>
    </source>
</evidence>
<comment type="function">
    <text evidence="14 16">Cotranslationally removes the N-terminal methionine from nascent proteins. The N-terminal methionine is often cleaved when the second residue in the primary sequence is small and uncharged (Met-Ala-, Cys, Gly, Pro, Ser, Thr, or Val).</text>
</comment>
<evidence type="ECO:0000256" key="5">
    <source>
        <dbReference type="ARBA" id="ARBA00004496"/>
    </source>
</evidence>
<comment type="cofactor">
    <cofactor evidence="4">
        <name>Fe(2+)</name>
        <dbReference type="ChEBI" id="CHEBI:29033"/>
    </cofactor>
</comment>
<comment type="similarity">
    <text evidence="14">Belongs to the peptidase M24A family. Methionine aminopeptidase eukaryotic type 2 subfamily.</text>
</comment>
<dbReference type="InterPro" id="IPR001650">
    <property type="entry name" value="Helicase_C-like"/>
</dbReference>
<feature type="region of interest" description="Disordered" evidence="17">
    <location>
        <begin position="1382"/>
        <end position="1401"/>
    </location>
</feature>
<dbReference type="Pfam" id="PF00271">
    <property type="entry name" value="Helicase_C"/>
    <property type="match status" value="2"/>
</dbReference>
<keyword evidence="13" id="KW-0067">ATP-binding</keyword>
<keyword evidence="10" id="KW-0547">Nucleotide-binding</keyword>
<dbReference type="Gene3D" id="3.40.50.300">
    <property type="entry name" value="P-loop containing nucleotide triphosphate hydrolases"/>
    <property type="match status" value="2"/>
</dbReference>
<feature type="binding site" evidence="14">
    <location>
        <position position="1783"/>
    </location>
    <ligand>
        <name>a divalent metal cation</name>
        <dbReference type="ChEBI" id="CHEBI:60240"/>
        <label>1</label>
    </ligand>
</feature>
<evidence type="ECO:0000256" key="11">
    <source>
        <dbReference type="ARBA" id="ARBA00022801"/>
    </source>
</evidence>
<feature type="compositionally biased region" description="Acidic residues" evidence="17">
    <location>
        <begin position="1482"/>
        <end position="1503"/>
    </location>
</feature>
<dbReference type="PROSITE" id="PS00039">
    <property type="entry name" value="DEAD_ATP_HELICASE"/>
    <property type="match status" value="1"/>
</dbReference>
<evidence type="ECO:0000259" key="19">
    <source>
        <dbReference type="PROSITE" id="PS51194"/>
    </source>
</evidence>